<dbReference type="AlphaFoldDB" id="A0A1D1Y6A4"/>
<name>A0A1D1Y6A4_9ARAE</name>
<feature type="compositionally biased region" description="Basic and acidic residues" evidence="1">
    <location>
        <begin position="1"/>
        <end position="17"/>
    </location>
</feature>
<feature type="region of interest" description="Disordered" evidence="1">
    <location>
        <begin position="1"/>
        <end position="68"/>
    </location>
</feature>
<dbReference type="EMBL" id="GDJX01017810">
    <property type="protein sequence ID" value="JAT50126.1"/>
    <property type="molecule type" value="Transcribed_RNA"/>
</dbReference>
<gene>
    <name evidence="2" type="primary">Csac_2148</name>
    <name evidence="2" type="ORF">g.128561</name>
</gene>
<accession>A0A1D1Y6A4</accession>
<dbReference type="PANTHER" id="PTHR33623:SF4">
    <property type="entry name" value="DUF4378 DOMAIN-CONTAINING PROTEIN"/>
    <property type="match status" value="1"/>
</dbReference>
<dbReference type="PANTHER" id="PTHR33623">
    <property type="entry name" value="OS04G0572500 PROTEIN"/>
    <property type="match status" value="1"/>
</dbReference>
<sequence>MGNNDGRTKPPCRDGDKQQLSPVSVLDPHFDEEEEGEVVDRRGHDHHHPQLGLGEEQVVAEEGNEEDEVESAFQQSLAAVQRTKQVLLSRIRRLERLADLDPVELDRRLAEEARDGASCDGPESVERFEVEQVPVDGKEAALDVSRVNPPAALRRRSKEGVEGSNATIDMMVEMDVRREGDTWRRWPEEVRVVAAEAEAAVFALLVHEVAEELEGCTRTRTRTRTTA</sequence>
<feature type="compositionally biased region" description="Acidic residues" evidence="1">
    <location>
        <begin position="58"/>
        <end position="68"/>
    </location>
</feature>
<organism evidence="2">
    <name type="scientific">Anthurium amnicola</name>
    <dbReference type="NCBI Taxonomy" id="1678845"/>
    <lineage>
        <taxon>Eukaryota</taxon>
        <taxon>Viridiplantae</taxon>
        <taxon>Streptophyta</taxon>
        <taxon>Embryophyta</taxon>
        <taxon>Tracheophyta</taxon>
        <taxon>Spermatophyta</taxon>
        <taxon>Magnoliopsida</taxon>
        <taxon>Liliopsida</taxon>
        <taxon>Araceae</taxon>
        <taxon>Pothoideae</taxon>
        <taxon>Potheae</taxon>
        <taxon>Anthurium</taxon>
    </lineage>
</organism>
<protein>
    <submittedName>
        <fullName evidence="2">UPF0102 protein Csac_2148</fullName>
    </submittedName>
</protein>
<evidence type="ECO:0000256" key="1">
    <source>
        <dbReference type="SAM" id="MobiDB-lite"/>
    </source>
</evidence>
<evidence type="ECO:0000313" key="2">
    <source>
        <dbReference type="EMBL" id="JAT50126.1"/>
    </source>
</evidence>
<reference evidence="2" key="1">
    <citation type="submission" date="2015-07" db="EMBL/GenBank/DDBJ databases">
        <title>Transcriptome Assembly of Anthurium amnicola.</title>
        <authorList>
            <person name="Suzuki J."/>
        </authorList>
    </citation>
    <scope>NUCLEOTIDE SEQUENCE</scope>
</reference>
<proteinExistence type="predicted"/>